<accession>A0A8T5V6E3</accession>
<organism evidence="1 2">
    <name type="scientific">Bradyrhizobium barranii subsp. apii</name>
    <dbReference type="NCBI Taxonomy" id="2819348"/>
    <lineage>
        <taxon>Bacteria</taxon>
        <taxon>Pseudomonadati</taxon>
        <taxon>Pseudomonadota</taxon>
        <taxon>Alphaproteobacteria</taxon>
        <taxon>Hyphomicrobiales</taxon>
        <taxon>Nitrobacteraceae</taxon>
        <taxon>Bradyrhizobium</taxon>
        <taxon>Bradyrhizobium barranii</taxon>
    </lineage>
</organism>
<dbReference type="EMBL" id="CP096255">
    <property type="protein sequence ID" value="UPT83855.1"/>
    <property type="molecule type" value="Genomic_DNA"/>
</dbReference>
<evidence type="ECO:0000313" key="1">
    <source>
        <dbReference type="EMBL" id="UPT83855.1"/>
    </source>
</evidence>
<proteinExistence type="predicted"/>
<reference evidence="1" key="2">
    <citation type="submission" date="2022-04" db="EMBL/GenBank/DDBJ databases">
        <authorList>
            <person name="Bromfield E.S.P."/>
            <person name="Cloutier S."/>
        </authorList>
    </citation>
    <scope>NUCLEOTIDE SEQUENCE</scope>
    <source>
        <strain evidence="1">1S5</strain>
    </source>
</reference>
<protein>
    <submittedName>
        <fullName evidence="1">Uncharacterized protein</fullName>
    </submittedName>
</protein>
<reference evidence="1" key="1">
    <citation type="journal article" date="2017" name="Syst. Appl. Microbiol.">
        <title>Soybeans inoculated with root zone soils of Canadian native legumes harbour diverse and novel Bradyrhizobium spp. that possess agricultural potential.</title>
        <authorList>
            <person name="Bromfield E.S.P."/>
            <person name="Cloutier S."/>
            <person name="Tambong J.T."/>
            <person name="Tran Thi T.V."/>
        </authorList>
    </citation>
    <scope>NUCLEOTIDE SEQUENCE</scope>
    <source>
        <strain evidence="1">1S5</strain>
    </source>
</reference>
<gene>
    <name evidence="1" type="ORF">HAP41_0000025970</name>
</gene>
<sequence>MPQIIDFEGQQHEFPDDFTPADIQRALASVPAQAAPTPAPAAPATPGLGAQNAAAAGRLYVTPEPPPQPIDRPASLLPSSVGGAVRDFTVGAQGVGKGLTDIVTGPFDLAAGAQNLVTGGINKLLGTNIAPAIPASKLVEKATSVLPGIDPATMSRSEKLAYDVNRFGTQAVGTGAMLAQRAPQVAEAATRSDTVVGRVLDHMARPYTEAPARTLVGDTIGGMGAGVAVNAADNFVPEHAVVGDTWPKAIANALAPVVGAIGANSLQGTAEGLAGLIRNIAGKSFGSASAPIPLNPNTRAPYSAADVDRAAAKIQASASGAPRALAQDIRENAAALARPTEEGASPLQSSAMPTSGLLSGDPGLLAAEQGARLKSAPDFIKRDQNVKAAAAERVEAMRDPGADLGAVMRRAAQAREERMGAAENDILQREDASRAVDQIRGDQGEPFGALANSEVKANASRRLDEALVDRTYIPARAEKNRLFDNAPGRSHELPADDIFGAIDRVRNQANGLAPGTMPEDFMRRLDALRPQMVDQAAGAPTTRPLGQNEPFENVVAYRQAEERALEENRMRMALGLPQVSEPIRWTPPVAAQENIGGPGTANGGDLADLRKFISPAIENAQRSGNYDLADNLQALKRAVNRTIEEAPGYAEANANYGQFADRFRPEPNDAMAKFTKAIDRGGQNADGELNRGLTPPGETAGRFLNSAENAATLPRALQGSPAMTAAETALRDYYRSSFATSALNADGTINPIRAIAWANSHADIMAQFPAIRSEFDNIVTQARRGEQLSAQAKADLEAARTARNATEAEVDRSVIGTLIREDPRDAATKILGGGYDSSRRLDEINALVRNDAQAQRGWKAAVSEVLADKVQGTRQVGETLEVQFARLAKEFKDNEALLAKTFSPEEMNNLRQAHKILSYFKEVEKRATVGSDTAEKLNIPGWAQLAVRHFKGDLAGGGLIKRFKLLLEQLPSNKQNADEIMHMAWFDPNVAAYLLERPVKNPNVPQYNIDLRRLIAAANASREN</sequence>
<dbReference type="AlphaFoldDB" id="A0A8T5V6E3"/>
<evidence type="ECO:0000313" key="2">
    <source>
        <dbReference type="Proteomes" id="UP000551709"/>
    </source>
</evidence>
<dbReference type="RefSeq" id="WP_166096479.1">
    <property type="nucleotide sequence ID" value="NZ_CP096255.1"/>
</dbReference>
<dbReference type="Proteomes" id="UP000551709">
    <property type="component" value="Chromosome"/>
</dbReference>
<name>A0A8T5V6E3_9BRAD</name>